<name>A0ABR9KRM5_9ACTN</name>
<dbReference type="RefSeq" id="WP_225958951.1">
    <property type="nucleotide sequence ID" value="NZ_BAAASY010000008.1"/>
</dbReference>
<evidence type="ECO:0000313" key="2">
    <source>
        <dbReference type="Proteomes" id="UP000661607"/>
    </source>
</evidence>
<protein>
    <submittedName>
        <fullName evidence="1">Uncharacterized protein</fullName>
    </submittedName>
</protein>
<organism evidence="1 2">
    <name type="scientific">Nonomuraea africana</name>
    <dbReference type="NCBI Taxonomy" id="46171"/>
    <lineage>
        <taxon>Bacteria</taxon>
        <taxon>Bacillati</taxon>
        <taxon>Actinomycetota</taxon>
        <taxon>Actinomycetes</taxon>
        <taxon>Streptosporangiales</taxon>
        <taxon>Streptosporangiaceae</taxon>
        <taxon>Nonomuraea</taxon>
    </lineage>
</organism>
<accession>A0ABR9KRM5</accession>
<proteinExistence type="predicted"/>
<dbReference type="Proteomes" id="UP000661607">
    <property type="component" value="Unassembled WGS sequence"/>
</dbReference>
<sequence length="50" mass="5651">MAGRELLALMSAPASPEDELKILKRLAAERRVVIRLNVSRLYWTVLDIDG</sequence>
<reference evidence="1 2" key="1">
    <citation type="submission" date="2020-10" db="EMBL/GenBank/DDBJ databases">
        <title>Sequencing the genomes of 1000 actinobacteria strains.</title>
        <authorList>
            <person name="Klenk H.-P."/>
        </authorList>
    </citation>
    <scope>NUCLEOTIDE SEQUENCE [LARGE SCALE GENOMIC DNA]</scope>
    <source>
        <strain evidence="1 2">DSM 43748</strain>
    </source>
</reference>
<gene>
    <name evidence="1" type="ORF">H4W81_007184</name>
</gene>
<evidence type="ECO:0000313" key="1">
    <source>
        <dbReference type="EMBL" id="MBE1564405.1"/>
    </source>
</evidence>
<dbReference type="EMBL" id="JADBEF010000001">
    <property type="protein sequence ID" value="MBE1564405.1"/>
    <property type="molecule type" value="Genomic_DNA"/>
</dbReference>
<keyword evidence="2" id="KW-1185">Reference proteome</keyword>
<comment type="caution">
    <text evidence="1">The sequence shown here is derived from an EMBL/GenBank/DDBJ whole genome shotgun (WGS) entry which is preliminary data.</text>
</comment>